<evidence type="ECO:0008006" key="2">
    <source>
        <dbReference type="Google" id="ProtNLM"/>
    </source>
</evidence>
<gene>
    <name evidence="1" type="ORF">METZ01_LOCUS189349</name>
</gene>
<dbReference type="EMBL" id="UINC01038865">
    <property type="protein sequence ID" value="SVB36495.1"/>
    <property type="molecule type" value="Genomic_DNA"/>
</dbReference>
<organism evidence="1">
    <name type="scientific">marine metagenome</name>
    <dbReference type="NCBI Taxonomy" id="408172"/>
    <lineage>
        <taxon>unclassified sequences</taxon>
        <taxon>metagenomes</taxon>
        <taxon>ecological metagenomes</taxon>
    </lineage>
</organism>
<accession>A0A382DE25</accession>
<dbReference type="Gene3D" id="2.60.40.2030">
    <property type="match status" value="2"/>
</dbReference>
<dbReference type="SUPFAM" id="SSF141072">
    <property type="entry name" value="CalX-like"/>
    <property type="match status" value="2"/>
</dbReference>
<feature type="non-terminal residue" evidence="1">
    <location>
        <position position="605"/>
    </location>
</feature>
<dbReference type="AlphaFoldDB" id="A0A382DE25"/>
<evidence type="ECO:0000313" key="1">
    <source>
        <dbReference type="EMBL" id="SVB36495.1"/>
    </source>
</evidence>
<name>A0A382DE25_9ZZZZ</name>
<sequence>LSEKTITVPISISTTESDCDSDGGCATPDGDYTTIATTAFPDIAAGGTNTTIDVTPTNDDRYEDPQDIVINMGTPTYATESGTQSYTLTINDDVNDKPSAQFFNSLGAAAASEEVTEETGSYTVTVKLDKVSEKTVTIPYTIDFSSNTAIIASDNSDATSTVYPSDWVKWGATDGSTALTFNVTGDGTQTGTGTLTISGAASDATALQSETFLVTINDDAIDENTESIYFTMDAPTNADKGTVKTFRLDITDPADAPVRFSFATASAGTEPSASGAENESPTFMVVLLDPDDQTLLKESGKEITISWTIALDGTNSDAAKDATEAIDFKLPDFDGATSYTANLVFSPRTGSDTAAPTSLTIGTSDIDFEDADVTYESTEYFKLSLAEADGNAVVGNSNGATGEHYYGITNIDSRPVIFLTDSDNGVSIYEKSSQGASAHDFQFEVLSTGIQKSEVPINAYFKVSATASGSDNDADIAYSGTYEAGDLDYTYNSGPLDDNQSVTISAPITGSSTGSITLAAYDDALYEQDETLVLGMYTYDAAQASALSLASESYATAPDGSKVDDTGYDEVELTIIKDPSDKPFVDFVNADGVGISTASFKEDTS</sequence>
<feature type="non-terminal residue" evidence="1">
    <location>
        <position position="1"/>
    </location>
</feature>
<proteinExistence type="predicted"/>
<dbReference type="InterPro" id="IPR038081">
    <property type="entry name" value="CalX-like_sf"/>
</dbReference>
<reference evidence="1" key="1">
    <citation type="submission" date="2018-05" db="EMBL/GenBank/DDBJ databases">
        <authorList>
            <person name="Lanie J.A."/>
            <person name="Ng W.-L."/>
            <person name="Kazmierczak K.M."/>
            <person name="Andrzejewski T.M."/>
            <person name="Davidsen T.M."/>
            <person name="Wayne K.J."/>
            <person name="Tettelin H."/>
            <person name="Glass J.I."/>
            <person name="Rusch D."/>
            <person name="Podicherti R."/>
            <person name="Tsui H.-C.T."/>
            <person name="Winkler M.E."/>
        </authorList>
    </citation>
    <scope>NUCLEOTIDE SEQUENCE</scope>
</reference>
<protein>
    <recommendedName>
        <fullName evidence="2">Calx-beta domain-containing protein</fullName>
    </recommendedName>
</protein>